<dbReference type="STRING" id="324602.Caur_0910"/>
<keyword evidence="1" id="KW-0472">Membrane</keyword>
<proteinExistence type="predicted"/>
<dbReference type="InParanoid" id="A9WH47"/>
<organism evidence="2 3">
    <name type="scientific">Chloroflexus aurantiacus (strain ATCC 29366 / DSM 635 / J-10-fl)</name>
    <dbReference type="NCBI Taxonomy" id="324602"/>
    <lineage>
        <taxon>Bacteria</taxon>
        <taxon>Bacillati</taxon>
        <taxon>Chloroflexota</taxon>
        <taxon>Chloroflexia</taxon>
        <taxon>Chloroflexales</taxon>
        <taxon>Chloroflexineae</taxon>
        <taxon>Chloroflexaceae</taxon>
        <taxon>Chloroflexus</taxon>
    </lineage>
</organism>
<keyword evidence="1" id="KW-0812">Transmembrane</keyword>
<keyword evidence="1" id="KW-1133">Transmembrane helix</keyword>
<evidence type="ECO:0000256" key="1">
    <source>
        <dbReference type="SAM" id="Phobius"/>
    </source>
</evidence>
<accession>A9WH47</accession>
<name>A9WH47_CHLAA</name>
<dbReference type="EMBL" id="CP000909">
    <property type="protein sequence ID" value="ABY34142.1"/>
    <property type="molecule type" value="Genomic_DNA"/>
</dbReference>
<protein>
    <submittedName>
        <fullName evidence="2">Uncharacterized protein</fullName>
    </submittedName>
</protein>
<sequence>MWHRHHGQALPILALMLPALTLFILVVIEVANLWLDVALLEDALQQATRSAVQHLDYAMLARNTQSLRGSRTCQAVTVTNPGHCAAIVNVAHQFLLVNLRTARLDGHDPDKLAAAVRWTVLPQGGTCAYVTSSTPLLCAEVQPTLHGLFGLGEIRPRIRAADTIDRLSRP</sequence>
<dbReference type="PATRIC" id="fig|324602.8.peg.1044"/>
<dbReference type="KEGG" id="cau:Caur_0910"/>
<keyword evidence="3" id="KW-1185">Reference proteome</keyword>
<gene>
    <name evidence="2" type="ordered locus">Caur_0910</name>
</gene>
<dbReference type="RefSeq" id="WP_012256798.1">
    <property type="nucleotide sequence ID" value="NC_010175.1"/>
</dbReference>
<dbReference type="AlphaFoldDB" id="A9WH47"/>
<evidence type="ECO:0000313" key="3">
    <source>
        <dbReference type="Proteomes" id="UP000002008"/>
    </source>
</evidence>
<reference evidence="3" key="1">
    <citation type="journal article" date="2011" name="BMC Genomics">
        <title>Complete genome sequence of the filamentous anoxygenic phototrophic bacterium Chloroflexus aurantiacus.</title>
        <authorList>
            <person name="Tang K.H."/>
            <person name="Barry K."/>
            <person name="Chertkov O."/>
            <person name="Dalin E."/>
            <person name="Han C.S."/>
            <person name="Hauser L.J."/>
            <person name="Honchak B.M."/>
            <person name="Karbach L.E."/>
            <person name="Land M.L."/>
            <person name="Lapidus A."/>
            <person name="Larimer F.W."/>
            <person name="Mikhailova N."/>
            <person name="Pitluck S."/>
            <person name="Pierson B.K."/>
            <person name="Blankenship R.E."/>
        </authorList>
    </citation>
    <scope>NUCLEOTIDE SEQUENCE [LARGE SCALE GENOMIC DNA]</scope>
    <source>
        <strain evidence="3">ATCC 29366 / DSM 635 / J-10-fl</strain>
    </source>
</reference>
<dbReference type="EnsemblBacteria" id="ABY34142">
    <property type="protein sequence ID" value="ABY34142"/>
    <property type="gene ID" value="Caur_0910"/>
</dbReference>
<feature type="transmembrane region" description="Helical" evidence="1">
    <location>
        <begin position="12"/>
        <end position="35"/>
    </location>
</feature>
<dbReference type="Proteomes" id="UP000002008">
    <property type="component" value="Chromosome"/>
</dbReference>
<dbReference type="HOGENOM" id="CLU_1567919_0_0_0"/>
<dbReference type="eggNOG" id="ENOG5030TCC">
    <property type="taxonomic scope" value="Bacteria"/>
</dbReference>
<evidence type="ECO:0000313" key="2">
    <source>
        <dbReference type="EMBL" id="ABY34142.1"/>
    </source>
</evidence>